<dbReference type="GO" id="GO:0015421">
    <property type="term" value="F:ABC-type oligopeptide transporter activity"/>
    <property type="evidence" value="ECO:0007669"/>
    <property type="project" value="TreeGrafter"/>
</dbReference>
<feature type="compositionally biased region" description="Basic and acidic residues" evidence="8">
    <location>
        <begin position="16"/>
        <end position="27"/>
    </location>
</feature>
<evidence type="ECO:0000256" key="8">
    <source>
        <dbReference type="SAM" id="MobiDB-lite"/>
    </source>
</evidence>
<dbReference type="SUPFAM" id="SSF52540">
    <property type="entry name" value="P-loop containing nucleoside triphosphate hydrolases"/>
    <property type="match status" value="2"/>
</dbReference>
<feature type="compositionally biased region" description="Acidic residues" evidence="8">
    <location>
        <begin position="1506"/>
        <end position="1515"/>
    </location>
</feature>
<gene>
    <name evidence="12" type="ORF">BK809_0000566</name>
</gene>
<dbReference type="CDD" id="cd18577">
    <property type="entry name" value="ABC_6TM_Pgp_ABCB1_D1_like"/>
    <property type="match status" value="1"/>
</dbReference>
<feature type="transmembrane region" description="Helical" evidence="9">
    <location>
        <begin position="935"/>
        <end position="955"/>
    </location>
</feature>
<evidence type="ECO:0000256" key="2">
    <source>
        <dbReference type="ARBA" id="ARBA00022448"/>
    </source>
</evidence>
<proteinExistence type="predicted"/>
<keyword evidence="4" id="KW-0547">Nucleotide-binding</keyword>
<keyword evidence="2" id="KW-0813">Transport</keyword>
<feature type="domain" description="ABC transporter" evidence="10">
    <location>
        <begin position="1216"/>
        <end position="1501"/>
    </location>
</feature>
<protein>
    <submittedName>
        <fullName evidence="12">Alpha-factor-transporting ATPase</fullName>
    </submittedName>
</protein>
<sequence length="1555" mass="171513">MAAPSGFNGPIPPATTEKHEEQRDQNSFRGQEVKVDILGEDEALRQTQWKDLFNFLTRKHVPLLVSALFLAVLCGLAVPANAYLLGKVFDAFAKHGAGEITGDKLEKDVTKYCIYLLSLAAGNWVINSIFFTVWMLFGETQARSARERVFAALLKRNMTWYDQRKNGVASMVPRLQTQIRELQLALSQPLGGICEHLATTLMCLGLAFYYSWRNTLVILCVVPLAVVAVAFLSTRLQPNIDKQVDKLQEALKYAIGAIRSIETVKVFNGQDYEVWKYTNAARQAASFYVRQANLNALQLSIMSFISFSMFIQGFWYGSTLLDKGQTPGQVLTTFWAALMACQAFMSILPQILVMEKGRAAGAKLRAVMVHGSKGQEESKPGEGLKPDRCAGDFELKNVCFSYPVRPNELALNKASLFFAAGETTFVIGRSGSGKSTIGQALCRFYPTKSGSITLDGNALEALDIDWLRHNITLVEQSSVLFDDTIFRNISYGRPDFDRVTLDEVKEAAEFALLKETIDGMPDAWETLVGANGTAMSGGQRQRMALARARLRDTPVLILDESTSALDYINRTLIMEAIRAWRRGRTTIIITHDITQIQQEDYVYILDKGKVVQDGYRKSMERVKSSPFQNFLSIKEEEEEDDSEEDEDEFEAAGEARPRPYSLRRTSSRYSDESSSSENSNQDPLQSYLDADNYGSPRFVPSMFIEQRVEPGNRNSMILPAAVGGNFWRVLPPTATFSPHVPSDKSSPVEQSNYFELLEGRRRSSFYGFDHELADTRPRSMTKRDYEIGFGVTSSGDGDGRSRRVSRSEAILLQEKVRRRATLTAAIAGTPGLSSAAEDQERTAVAPRSPFHRLASRLPLVGGKRKGDERDVKLLTYKQIFADVWPRLSWPQRLVLLVGVAMCVVHAVATPVFAYVFNKLLTTFYMRGPDRSRRALVYSLAILGVSIIDATSNYLSHLSLEYAAQMWVHSVRASSMQAVLAQPRSFFDEEGNGVESLVEALDYCAEEMRNLVGRFAGAVLMAVLMMGTAVVWSLASAWKLSLVGLAVAPLFYAITVAFNRVSGRQEHLLNRADHHATAILSETLVNVRTVRGLTLEDVLRRQYLAATRAVFARGAKRAACCGLFFGLTDSVVFFVTALLFYYGAVLVARGEFTTTAVLQTFTELTMSMTNVNAIVAMIPQMGSSRDTATRLLRLARLPPQASHECRGTTRIPAVGDIALHNVDFAYPSRPRHRVLRGLSCTVRAGTCVAIVGPSGSGKSTIAALLLKLYPPGGGGGGEEHDGNEAAAATSASLTLSGRDIRHLHTPTLRSLVAVVGQQPVLFPASVRDNIVYGLNSGHHHHPTTTTTTTSEDDDDDLENPTSLANIRAAAAAAGIHDFIASLPRGYDTPLGDGGLGLSGGQAQRVAIARALVRNPDVLVLDEATSALDVESARVVRGTVRDLMGSRARAGGKRLTVVVITHAREMMEVADRVVMVEEGRVVEEGAFGELSRRGNCGRVSVRDRQLEGEGEEGQDLEVEGRKARRRERRESRRLLEEERRRLSATVRRNSRRGSGFW</sequence>
<feature type="transmembrane region" description="Helical" evidence="9">
    <location>
        <begin position="328"/>
        <end position="348"/>
    </location>
</feature>
<evidence type="ECO:0000313" key="13">
    <source>
        <dbReference type="Proteomes" id="UP000190776"/>
    </source>
</evidence>
<evidence type="ECO:0000256" key="7">
    <source>
        <dbReference type="ARBA" id="ARBA00023136"/>
    </source>
</evidence>
<feature type="domain" description="ABC transporter" evidence="10">
    <location>
        <begin position="393"/>
        <end position="632"/>
    </location>
</feature>
<feature type="transmembrane region" description="Helical" evidence="9">
    <location>
        <begin position="216"/>
        <end position="233"/>
    </location>
</feature>
<feature type="transmembrane region" description="Helical" evidence="9">
    <location>
        <begin position="296"/>
        <end position="316"/>
    </location>
</feature>
<feature type="transmembrane region" description="Helical" evidence="9">
    <location>
        <begin position="114"/>
        <end position="137"/>
    </location>
</feature>
<dbReference type="GO" id="GO:0005524">
    <property type="term" value="F:ATP binding"/>
    <property type="evidence" value="ECO:0007669"/>
    <property type="project" value="UniProtKB-KW"/>
</dbReference>
<evidence type="ECO:0000259" key="11">
    <source>
        <dbReference type="PROSITE" id="PS50929"/>
    </source>
</evidence>
<dbReference type="GO" id="GO:0005743">
    <property type="term" value="C:mitochondrial inner membrane"/>
    <property type="evidence" value="ECO:0007669"/>
    <property type="project" value="TreeGrafter"/>
</dbReference>
<dbReference type="PANTHER" id="PTHR43394">
    <property type="entry name" value="ATP-DEPENDENT PERMEASE MDL1, MITOCHONDRIAL"/>
    <property type="match status" value="1"/>
</dbReference>
<feature type="region of interest" description="Disordered" evidence="8">
    <location>
        <begin position="1502"/>
        <end position="1529"/>
    </location>
</feature>
<feature type="transmembrane region" description="Helical" evidence="9">
    <location>
        <begin position="893"/>
        <end position="915"/>
    </location>
</feature>
<feature type="transmembrane region" description="Helical" evidence="9">
    <location>
        <begin position="1117"/>
        <end position="1141"/>
    </location>
</feature>
<dbReference type="InterPro" id="IPR011527">
    <property type="entry name" value="ABC1_TM_dom"/>
</dbReference>
<dbReference type="GO" id="GO:0090374">
    <property type="term" value="P:oligopeptide export from mitochondrion"/>
    <property type="evidence" value="ECO:0007669"/>
    <property type="project" value="TreeGrafter"/>
</dbReference>
<dbReference type="PROSITE" id="PS00211">
    <property type="entry name" value="ABC_TRANSPORTER_1"/>
    <property type="match status" value="1"/>
</dbReference>
<dbReference type="Gene3D" id="3.40.50.300">
    <property type="entry name" value="P-loop containing nucleotide triphosphate hydrolases"/>
    <property type="match status" value="2"/>
</dbReference>
<dbReference type="InterPro" id="IPR039421">
    <property type="entry name" value="Type_1_exporter"/>
</dbReference>
<dbReference type="STRING" id="420778.A0A1S8BHF3"/>
<comment type="caution">
    <text evidence="12">The sequence shown here is derived from an EMBL/GenBank/DDBJ whole genome shotgun (WGS) entry which is preliminary data.</text>
</comment>
<dbReference type="GO" id="GO:0016887">
    <property type="term" value="F:ATP hydrolysis activity"/>
    <property type="evidence" value="ECO:0007669"/>
    <property type="project" value="InterPro"/>
</dbReference>
<dbReference type="PROSITE" id="PS50929">
    <property type="entry name" value="ABC_TM1F"/>
    <property type="match status" value="2"/>
</dbReference>
<dbReference type="CDD" id="cd18578">
    <property type="entry name" value="ABC_6TM_Pgp_ABCB1_D2_like"/>
    <property type="match status" value="1"/>
</dbReference>
<evidence type="ECO:0000256" key="3">
    <source>
        <dbReference type="ARBA" id="ARBA00022692"/>
    </source>
</evidence>
<evidence type="ECO:0000256" key="4">
    <source>
        <dbReference type="ARBA" id="ARBA00022741"/>
    </source>
</evidence>
<evidence type="ECO:0000259" key="10">
    <source>
        <dbReference type="PROSITE" id="PS50893"/>
    </source>
</evidence>
<dbReference type="SMART" id="SM00382">
    <property type="entry name" value="AAA"/>
    <property type="match status" value="2"/>
</dbReference>
<feature type="transmembrane region" description="Helical" evidence="9">
    <location>
        <begin position="63"/>
        <end position="84"/>
    </location>
</feature>
<dbReference type="SUPFAM" id="SSF90123">
    <property type="entry name" value="ABC transporter transmembrane region"/>
    <property type="match status" value="2"/>
</dbReference>
<feature type="region of interest" description="Disordered" evidence="8">
    <location>
        <begin position="1"/>
        <end position="27"/>
    </location>
</feature>
<dbReference type="InterPro" id="IPR036640">
    <property type="entry name" value="ABC1_TM_sf"/>
</dbReference>
<evidence type="ECO:0000256" key="1">
    <source>
        <dbReference type="ARBA" id="ARBA00004141"/>
    </source>
</evidence>
<keyword evidence="5" id="KW-0067">ATP-binding</keyword>
<organism evidence="12 13">
    <name type="scientific">Diplodia seriata</name>
    <dbReference type="NCBI Taxonomy" id="420778"/>
    <lineage>
        <taxon>Eukaryota</taxon>
        <taxon>Fungi</taxon>
        <taxon>Dikarya</taxon>
        <taxon>Ascomycota</taxon>
        <taxon>Pezizomycotina</taxon>
        <taxon>Dothideomycetes</taxon>
        <taxon>Dothideomycetes incertae sedis</taxon>
        <taxon>Botryosphaeriales</taxon>
        <taxon>Botryosphaeriaceae</taxon>
        <taxon>Diplodia</taxon>
    </lineage>
</organism>
<evidence type="ECO:0000256" key="5">
    <source>
        <dbReference type="ARBA" id="ARBA00022840"/>
    </source>
</evidence>
<keyword evidence="7 9" id="KW-0472">Membrane</keyword>
<dbReference type="PANTHER" id="PTHR43394:SF15">
    <property type="entry name" value="ALPHA-FACTOR-TRANSPORTING ATPASE"/>
    <property type="match status" value="1"/>
</dbReference>
<dbReference type="InterPro" id="IPR003593">
    <property type="entry name" value="AAA+_ATPase"/>
</dbReference>
<dbReference type="OrthoDB" id="6500128at2759"/>
<dbReference type="InterPro" id="IPR027417">
    <property type="entry name" value="P-loop_NTPase"/>
</dbReference>
<feature type="domain" description="ABC transmembrane type-1" evidence="11">
    <location>
        <begin position="67"/>
        <end position="356"/>
    </location>
</feature>
<dbReference type="Pfam" id="PF00664">
    <property type="entry name" value="ABC_membrane"/>
    <property type="match status" value="2"/>
</dbReference>
<feature type="transmembrane region" description="Helical" evidence="9">
    <location>
        <begin position="1014"/>
        <end position="1034"/>
    </location>
</feature>
<name>A0A1S8BHF3_9PEZI</name>
<feature type="region of interest" description="Disordered" evidence="8">
    <location>
        <begin position="628"/>
        <end position="691"/>
    </location>
</feature>
<accession>A0A1S8BHF3</accession>
<evidence type="ECO:0000313" key="12">
    <source>
        <dbReference type="EMBL" id="OMP86891.1"/>
    </source>
</evidence>
<evidence type="ECO:0000256" key="6">
    <source>
        <dbReference type="ARBA" id="ARBA00022989"/>
    </source>
</evidence>
<dbReference type="Proteomes" id="UP000190776">
    <property type="component" value="Unassembled WGS sequence"/>
</dbReference>
<dbReference type="FunFam" id="3.40.50.300:FF:000604">
    <property type="entry name" value="ABC transporter B family member 28"/>
    <property type="match status" value="1"/>
</dbReference>
<dbReference type="InterPro" id="IPR003439">
    <property type="entry name" value="ABC_transporter-like_ATP-bd"/>
</dbReference>
<feature type="compositionally biased region" description="Acidic residues" evidence="8">
    <location>
        <begin position="635"/>
        <end position="651"/>
    </location>
</feature>
<keyword evidence="6 9" id="KW-1133">Transmembrane helix</keyword>
<feature type="region of interest" description="Disordered" evidence="8">
    <location>
        <begin position="1332"/>
        <end position="1359"/>
    </location>
</feature>
<feature type="domain" description="ABC transmembrane type-1" evidence="11">
    <location>
        <begin position="896"/>
        <end position="1182"/>
    </location>
</feature>
<feature type="transmembrane region" description="Helical" evidence="9">
    <location>
        <begin position="1040"/>
        <end position="1060"/>
    </location>
</feature>
<dbReference type="Pfam" id="PF00005">
    <property type="entry name" value="ABC_tran"/>
    <property type="match status" value="2"/>
</dbReference>
<dbReference type="FunFam" id="3.40.50.300:FF:001471">
    <property type="entry name" value="P-loop containing nucleoside triphosphate hydrolase protein"/>
    <property type="match status" value="1"/>
</dbReference>
<dbReference type="InterPro" id="IPR017871">
    <property type="entry name" value="ABC_transporter-like_CS"/>
</dbReference>
<dbReference type="PROSITE" id="PS50893">
    <property type="entry name" value="ABC_TRANSPORTER_2"/>
    <property type="match status" value="2"/>
</dbReference>
<keyword evidence="3 9" id="KW-0812">Transmembrane</keyword>
<reference evidence="12 13" key="1">
    <citation type="submission" date="2017-01" db="EMBL/GenBank/DDBJ databases">
        <title>Draft genome sequence of Diplodia seriata F98.1, a fungal species involved in grapevine trunk diseases.</title>
        <authorList>
            <person name="Robert-Siegwald G."/>
            <person name="Vallet J."/>
            <person name="Abou-Mansour E."/>
            <person name="Xu J."/>
            <person name="Rey P."/>
            <person name="Bertsch C."/>
            <person name="Rego C."/>
            <person name="Larignon P."/>
            <person name="Fontaine F."/>
            <person name="Lebrun M.-H."/>
        </authorList>
    </citation>
    <scope>NUCLEOTIDE SEQUENCE [LARGE SCALE GENOMIC DNA]</scope>
    <source>
        <strain evidence="12 13">F98.1</strain>
    </source>
</reference>
<dbReference type="EMBL" id="MSZU01000077">
    <property type="protein sequence ID" value="OMP86891.1"/>
    <property type="molecule type" value="Genomic_DNA"/>
</dbReference>
<dbReference type="Gene3D" id="1.20.1560.10">
    <property type="entry name" value="ABC transporter type 1, transmembrane domain"/>
    <property type="match status" value="2"/>
</dbReference>
<evidence type="ECO:0000256" key="9">
    <source>
        <dbReference type="SAM" id="Phobius"/>
    </source>
</evidence>
<comment type="subcellular location">
    <subcellularLocation>
        <location evidence="1">Membrane</location>
        <topology evidence="1">Multi-pass membrane protein</topology>
    </subcellularLocation>
</comment>